<keyword evidence="1" id="KW-0175">Coiled coil</keyword>
<feature type="region of interest" description="Disordered" evidence="2">
    <location>
        <begin position="101"/>
        <end position="162"/>
    </location>
</feature>
<evidence type="ECO:0000256" key="1">
    <source>
        <dbReference type="SAM" id="Coils"/>
    </source>
</evidence>
<feature type="coiled-coil region" evidence="1">
    <location>
        <begin position="13"/>
        <end position="57"/>
    </location>
</feature>
<dbReference type="EMBL" id="FN655637">
    <property type="protein sequence ID" value="CBY39749.1"/>
    <property type="molecule type" value="Genomic_DNA"/>
</dbReference>
<protein>
    <submittedName>
        <fullName evidence="3">Uncharacterized protein</fullName>
    </submittedName>
</protein>
<evidence type="ECO:0000313" key="3">
    <source>
        <dbReference type="EMBL" id="CBY25063.1"/>
    </source>
</evidence>
<dbReference type="AlphaFoldDB" id="E4XKZ5"/>
<gene>
    <name evidence="3" type="ORF">GSOID_T00014366001</name>
    <name evidence="4" type="ORF">GSOID_T00020335001</name>
</gene>
<evidence type="ECO:0000256" key="2">
    <source>
        <dbReference type="SAM" id="MobiDB-lite"/>
    </source>
</evidence>
<dbReference type="InParanoid" id="E4XKZ5"/>
<dbReference type="Proteomes" id="UP000001307">
    <property type="component" value="Unassembled WGS sequence"/>
</dbReference>
<dbReference type="EMBL" id="FN653066">
    <property type="protein sequence ID" value="CBY25063.1"/>
    <property type="molecule type" value="Genomic_DNA"/>
</dbReference>
<name>E4XKZ5_OIKDI</name>
<evidence type="ECO:0000313" key="4">
    <source>
        <dbReference type="EMBL" id="CBY39749.1"/>
    </source>
</evidence>
<evidence type="ECO:0000313" key="5">
    <source>
        <dbReference type="Proteomes" id="UP000001307"/>
    </source>
</evidence>
<keyword evidence="5" id="KW-1185">Reference proteome</keyword>
<accession>E4XKZ5</accession>
<sequence length="211" mass="23984">MSKNSLPHIMESLDDIQKIISNLEVLKAKTTEEEKFIRTQEVKIEEVQKNFEALLKEKSTRINKIKSGKTRLQGYQQTIDEQTAKLYSEVLGKKDRASLKKSAKQISTQTNESESEKTFRSSPRSSGKKRKITEIENEKSGENIRELDVTPRTSKESSQKLAVLDKSNKAVTIESQLSEEDSESDGEKTAVPYFDLLKQSLSLPGWNKTTR</sequence>
<organism evidence="3">
    <name type="scientific">Oikopleura dioica</name>
    <name type="common">Tunicate</name>
    <dbReference type="NCBI Taxonomy" id="34765"/>
    <lineage>
        <taxon>Eukaryota</taxon>
        <taxon>Metazoa</taxon>
        <taxon>Chordata</taxon>
        <taxon>Tunicata</taxon>
        <taxon>Appendicularia</taxon>
        <taxon>Copelata</taxon>
        <taxon>Oikopleuridae</taxon>
        <taxon>Oikopleura</taxon>
    </lineage>
</organism>
<proteinExistence type="predicted"/>
<dbReference type="Proteomes" id="UP000011014">
    <property type="component" value="Unassembled WGS sequence"/>
</dbReference>
<reference evidence="3" key="1">
    <citation type="journal article" date="2010" name="Science">
        <title>Plasticity of animal genome architecture unmasked by rapid evolution of a pelagic tunicate.</title>
        <authorList>
            <person name="Denoeud F."/>
            <person name="Henriet S."/>
            <person name="Mungpakdee S."/>
            <person name="Aury J.M."/>
            <person name="Da Silva C."/>
            <person name="Brinkmann H."/>
            <person name="Mikhaleva J."/>
            <person name="Olsen L.C."/>
            <person name="Jubin C."/>
            <person name="Canestro C."/>
            <person name="Bouquet J.M."/>
            <person name="Danks G."/>
            <person name="Poulain J."/>
            <person name="Campsteijn C."/>
            <person name="Adamski M."/>
            <person name="Cross I."/>
            <person name="Yadetie F."/>
            <person name="Muffato M."/>
            <person name="Louis A."/>
            <person name="Butcher S."/>
            <person name="Tsagkogeorga G."/>
            <person name="Konrad A."/>
            <person name="Singh S."/>
            <person name="Jensen M.F."/>
            <person name="Cong E.H."/>
            <person name="Eikeseth-Otteraa H."/>
            <person name="Noel B."/>
            <person name="Anthouard V."/>
            <person name="Porcel B.M."/>
            <person name="Kachouri-Lafond R."/>
            <person name="Nishino A."/>
            <person name="Ugolini M."/>
            <person name="Chourrout P."/>
            <person name="Nishida H."/>
            <person name="Aasland R."/>
            <person name="Huzurbazar S."/>
            <person name="Westhof E."/>
            <person name="Delsuc F."/>
            <person name="Lehrach H."/>
            <person name="Reinhardt R."/>
            <person name="Weissenbach J."/>
            <person name="Roy S.W."/>
            <person name="Artiguenave F."/>
            <person name="Postlethwait J.H."/>
            <person name="Manak J.R."/>
            <person name="Thompson E.M."/>
            <person name="Jaillon O."/>
            <person name="Du Pasquier L."/>
            <person name="Boudinot P."/>
            <person name="Liberles D.A."/>
            <person name="Volff J.N."/>
            <person name="Philippe H."/>
            <person name="Lenhard B."/>
            <person name="Roest Crollius H."/>
            <person name="Wincker P."/>
            <person name="Chourrout D."/>
        </authorList>
    </citation>
    <scope>NUCLEOTIDE SEQUENCE [LARGE SCALE GENOMIC DNA]</scope>
</reference>
<feature type="compositionally biased region" description="Basic and acidic residues" evidence="2">
    <location>
        <begin position="132"/>
        <end position="158"/>
    </location>
</feature>